<keyword evidence="1" id="KW-0489">Methyltransferase</keyword>
<accession>A0AC59EXJ8</accession>
<keyword evidence="2" id="KW-1185">Reference proteome</keyword>
<evidence type="ECO:0000313" key="1">
    <source>
        <dbReference type="EMBL" id="AGM15727.1"/>
    </source>
</evidence>
<evidence type="ECO:0000313" key="2">
    <source>
        <dbReference type="Proteomes" id="UP000204225"/>
    </source>
</evidence>
<organism evidence="1 2">
    <name type="scientific">Phaeocystis globosa virus PgV-16T</name>
    <dbReference type="NCBI Taxonomy" id="3071227"/>
    <lineage>
        <taxon>Viruses</taxon>
        <taxon>Varidnaviria</taxon>
        <taxon>Bamfordvirae</taxon>
        <taxon>Nucleocytoviricota</taxon>
        <taxon>Megaviricetes</taxon>
        <taxon>Imitervirales</taxon>
        <taxon>Mesomimiviridae</taxon>
        <taxon>Tethysvirus</taxon>
        <taxon>Tethysvirus hollandense</taxon>
    </lineage>
</organism>
<reference evidence="1 2" key="1">
    <citation type="journal article" date="2013" name="Proc. Natl. Acad. Sci. U.S.A.">
        <title>Genome of Phaeocystis globosa virus PgV-16T highlights the common ancestry of the largest known DNA viruses infecting eukaryotes.</title>
        <authorList>
            <person name="Santini S."/>
            <person name="Jeudy S."/>
            <person name="Bartoli J."/>
            <person name="Poirot O."/>
            <person name="Lescot M."/>
            <person name="Abergel C."/>
            <person name="Barbe V."/>
            <person name="Wommack K.E."/>
            <person name="Noordeloos A.A."/>
            <person name="Brussaard C.P."/>
            <person name="Claverie J.M."/>
        </authorList>
    </citation>
    <scope>NUCLEOTIDE SEQUENCE [LARGE SCALE GENOMIC DNA]</scope>
    <source>
        <strain evidence="1 2">16T</strain>
    </source>
</reference>
<protein>
    <submittedName>
        <fullName evidence="1">Methyltransferase</fullName>
    </submittedName>
</protein>
<keyword evidence="1" id="KW-0808">Transferase</keyword>
<name>A0AC59EXJ8_9VIRU</name>
<sequence length="227" mass="26123">MIFVSFIIYTQLNLVPYWNNKQIHNLGNTGPLGNLHAIVAPIVTKLIDRAAYGGRNIREEVYNSQDGSVLDMCCGTGFSTKPGSVGIDTSAEMLRFTKLFNPDSEYHYGNAEIYGDDEEFDTVTIMFAFHEMPAYAHRNIIRNAIRVARKKVVIVDISLDYKPSKSMLSGEPYVLDYQDNFQYTIDNVVWKDETDWGRRAARIPRWNKTILVPNHVDMWEYNKRDNP</sequence>
<gene>
    <name evidence="1" type="ORF">PGCG_00423</name>
</gene>
<dbReference type="Proteomes" id="UP000204225">
    <property type="component" value="Segment"/>
</dbReference>
<proteinExistence type="predicted"/>
<dbReference type="EMBL" id="KC662249">
    <property type="protein sequence ID" value="AGM15727.1"/>
    <property type="molecule type" value="Genomic_DNA"/>
</dbReference>